<feature type="compositionally biased region" description="Polar residues" evidence="1">
    <location>
        <begin position="814"/>
        <end position="823"/>
    </location>
</feature>
<name>A0A6A5KDE0_9PLEO</name>
<gene>
    <name evidence="2" type="ORF">BDW02DRAFT_526929</name>
</gene>
<feature type="region of interest" description="Disordered" evidence="1">
    <location>
        <begin position="687"/>
        <end position="827"/>
    </location>
</feature>
<feature type="compositionally biased region" description="Acidic residues" evidence="1">
    <location>
        <begin position="326"/>
        <end position="335"/>
    </location>
</feature>
<feature type="compositionally biased region" description="Basic residues" evidence="1">
    <location>
        <begin position="568"/>
        <end position="581"/>
    </location>
</feature>
<feature type="region of interest" description="Disordered" evidence="1">
    <location>
        <begin position="492"/>
        <end position="596"/>
    </location>
</feature>
<feature type="compositionally biased region" description="Basic and acidic residues" evidence="1">
    <location>
        <begin position="99"/>
        <end position="108"/>
    </location>
</feature>
<feature type="region of interest" description="Disordered" evidence="1">
    <location>
        <begin position="305"/>
        <end position="456"/>
    </location>
</feature>
<feature type="region of interest" description="Disordered" evidence="1">
    <location>
        <begin position="63"/>
        <end position="188"/>
    </location>
</feature>
<dbReference type="Proteomes" id="UP000800040">
    <property type="component" value="Unassembled WGS sequence"/>
</dbReference>
<accession>A0A6A5KDE0</accession>
<dbReference type="EMBL" id="ML975313">
    <property type="protein sequence ID" value="KAF1833736.1"/>
    <property type="molecule type" value="Genomic_DNA"/>
</dbReference>
<dbReference type="AlphaFoldDB" id="A0A6A5KDE0"/>
<feature type="compositionally biased region" description="Polar residues" evidence="1">
    <location>
        <begin position="166"/>
        <end position="179"/>
    </location>
</feature>
<proteinExistence type="predicted"/>
<evidence type="ECO:0000313" key="2">
    <source>
        <dbReference type="EMBL" id="KAF1833736.1"/>
    </source>
</evidence>
<protein>
    <submittedName>
        <fullName evidence="2">Uncharacterized protein</fullName>
    </submittedName>
</protein>
<feature type="compositionally biased region" description="Polar residues" evidence="1">
    <location>
        <begin position="782"/>
        <end position="796"/>
    </location>
</feature>
<reference evidence="2" key="1">
    <citation type="submission" date="2020-01" db="EMBL/GenBank/DDBJ databases">
        <authorList>
            <consortium name="DOE Joint Genome Institute"/>
            <person name="Haridas S."/>
            <person name="Albert R."/>
            <person name="Binder M."/>
            <person name="Bloem J."/>
            <person name="Labutti K."/>
            <person name="Salamov A."/>
            <person name="Andreopoulos B."/>
            <person name="Baker S.E."/>
            <person name="Barry K."/>
            <person name="Bills G."/>
            <person name="Bluhm B.H."/>
            <person name="Cannon C."/>
            <person name="Castanera R."/>
            <person name="Culley D.E."/>
            <person name="Daum C."/>
            <person name="Ezra D."/>
            <person name="Gonzalez J.B."/>
            <person name="Henrissat B."/>
            <person name="Kuo A."/>
            <person name="Liang C."/>
            <person name="Lipzen A."/>
            <person name="Lutzoni F."/>
            <person name="Magnuson J."/>
            <person name="Mondo S."/>
            <person name="Nolan M."/>
            <person name="Ohm R."/>
            <person name="Pangilinan J."/>
            <person name="Park H.-J."/>
            <person name="Ramirez L."/>
            <person name="Alfaro M."/>
            <person name="Sun H."/>
            <person name="Tritt A."/>
            <person name="Yoshinaga Y."/>
            <person name="Zwiers L.-H."/>
            <person name="Turgeon B.G."/>
            <person name="Goodwin S.B."/>
            <person name="Spatafora J.W."/>
            <person name="Crous P.W."/>
            <person name="Grigoriev I.V."/>
        </authorList>
    </citation>
    <scope>NUCLEOTIDE SEQUENCE</scope>
    <source>
        <strain evidence="2">P77</strain>
    </source>
</reference>
<feature type="region of interest" description="Disordered" evidence="1">
    <location>
        <begin position="232"/>
        <end position="267"/>
    </location>
</feature>
<evidence type="ECO:0000313" key="3">
    <source>
        <dbReference type="Proteomes" id="UP000800040"/>
    </source>
</evidence>
<organism evidence="2 3">
    <name type="scientific">Decorospora gaudefroyi</name>
    <dbReference type="NCBI Taxonomy" id="184978"/>
    <lineage>
        <taxon>Eukaryota</taxon>
        <taxon>Fungi</taxon>
        <taxon>Dikarya</taxon>
        <taxon>Ascomycota</taxon>
        <taxon>Pezizomycotina</taxon>
        <taxon>Dothideomycetes</taxon>
        <taxon>Pleosporomycetidae</taxon>
        <taxon>Pleosporales</taxon>
        <taxon>Pleosporineae</taxon>
        <taxon>Pleosporaceae</taxon>
        <taxon>Decorospora</taxon>
    </lineage>
</organism>
<sequence>MVASPRKRAAPVTTFTHTWDETDAAFLDPNALPLAKVPRGWERKPEVKRVAAGKEKKIWRRFNLRSRAGNTAAPDVQAEEEQDARSRPVKRRQHMSPKAMEKTGDKANGKKRAFQATRWDRRKSVLPRKRATRTDDPAISANPEANRQEGDEESTPDVTEADSLAWNDQDTAMDQQNEPIQGIPAVGDDRSCTFTFTVDAPADRLPGHESPDGYVEMEQEPAFAFEEEGTLLDFLPPSSKPNPTSHIESPEDIVYPELPQSDDREIETQAVLERLDAAEEVYEVVESDIAEEVIPEVVESRKNGLLHLEMAKGGEGKHGEPTPPTPDEDVSDAGDENAGLSEADHDVEERPRSPEADDAEEFTEASLQLNILREYREMLEKNTAPTESEKQQPEMNEADGLPSPPSTEDVDMTEPPPEDITAGLTLSFTALKPTSADPTPQKLHSPPPPLDVDTGADDVTMTVAFDDDTAILKDFLNRAAASKAEKAAVITHRRESLQNRRDSDVVRHALASPRKILEEKDPNSPSKRDNELTLDLSQTLTLGLPNGTLDSPTPGATEIEGTGEKKSSRGSRRSSRTKKSRLPGPASAGQTQGPKIAIRRADGNEIVVLKKDDTKLLADLTRSNTRKNKQGAFGVTIRLMKLSMEAAGLAPIDDATKELIVGKNVRWDETLAYYQENPETLAEAESLATPDELGMPEVVTTTKPKKDKTSKNSTPKIRRVRGLGTANGTPGKALLHAPTTSLLPEAVQEDEQRTPAPAPTPTQQLRPPQPSKSNKTKKMTAAPTSSMMDSPATQLPTLDVTPVGITLASPPPQQQQRTCTSKSRLAAPRKVVLPHTISAPGKENVLLRSGSGSSSSSVATPKKGIPAPKVLVPPTAGMESGLPRRRGRKY</sequence>
<feature type="compositionally biased region" description="Basic and acidic residues" evidence="1">
    <location>
        <begin position="515"/>
        <end position="531"/>
    </location>
</feature>
<feature type="compositionally biased region" description="Basic and acidic residues" evidence="1">
    <location>
        <begin position="342"/>
        <end position="355"/>
    </location>
</feature>
<feature type="compositionally biased region" description="Basic and acidic residues" evidence="1">
    <location>
        <begin position="492"/>
        <end position="507"/>
    </location>
</feature>
<keyword evidence="3" id="KW-1185">Reference proteome</keyword>
<dbReference type="OrthoDB" id="4207369at2759"/>
<feature type="compositionally biased region" description="Basic and acidic residues" evidence="1">
    <location>
        <begin position="309"/>
        <end position="320"/>
    </location>
</feature>
<feature type="region of interest" description="Disordered" evidence="1">
    <location>
        <begin position="842"/>
        <end position="890"/>
    </location>
</feature>
<evidence type="ECO:0000256" key="1">
    <source>
        <dbReference type="SAM" id="MobiDB-lite"/>
    </source>
</evidence>